<dbReference type="EMBL" id="RSCL01000007">
    <property type="protein sequence ID" value="RUT06051.1"/>
    <property type="molecule type" value="Genomic_DNA"/>
</dbReference>
<comment type="caution">
    <text evidence="2">The sequence shown here is derived from an EMBL/GenBank/DDBJ whole genome shotgun (WGS) entry which is preliminary data.</text>
</comment>
<evidence type="ECO:0000313" key="3">
    <source>
        <dbReference type="Proteomes" id="UP000271624"/>
    </source>
</evidence>
<proteinExistence type="predicted"/>
<dbReference type="OrthoDB" id="425637at2"/>
<organism evidence="2 3">
    <name type="scientific">Dulcicalothrix desertica PCC 7102</name>
    <dbReference type="NCBI Taxonomy" id="232991"/>
    <lineage>
        <taxon>Bacteria</taxon>
        <taxon>Bacillati</taxon>
        <taxon>Cyanobacteriota</taxon>
        <taxon>Cyanophyceae</taxon>
        <taxon>Nostocales</taxon>
        <taxon>Calotrichaceae</taxon>
        <taxon>Dulcicalothrix</taxon>
    </lineage>
</organism>
<dbReference type="RefSeq" id="WP_127081735.1">
    <property type="nucleotide sequence ID" value="NZ_RSCL01000007.1"/>
</dbReference>
<name>A0A433VIW4_9CYAN</name>
<dbReference type="AlphaFoldDB" id="A0A433VIW4"/>
<reference evidence="2" key="1">
    <citation type="submission" date="2018-12" db="EMBL/GenBank/DDBJ databases">
        <authorList>
            <person name="Will S."/>
            <person name="Neumann-Schaal M."/>
            <person name="Henke P."/>
        </authorList>
    </citation>
    <scope>NUCLEOTIDE SEQUENCE</scope>
    <source>
        <strain evidence="2">PCC 7102</strain>
    </source>
</reference>
<dbReference type="Proteomes" id="UP000271624">
    <property type="component" value="Unassembled WGS sequence"/>
</dbReference>
<evidence type="ECO:0000259" key="1">
    <source>
        <dbReference type="Pfam" id="PF14239"/>
    </source>
</evidence>
<reference evidence="2" key="2">
    <citation type="journal article" date="2019" name="Genome Biol. Evol.">
        <title>Day and night: Metabolic profiles and evolutionary relationships of six axenic non-marine cyanobacteria.</title>
        <authorList>
            <person name="Will S.E."/>
            <person name="Henke P."/>
            <person name="Boedeker C."/>
            <person name="Huang S."/>
            <person name="Brinkmann H."/>
            <person name="Rohde M."/>
            <person name="Jarek M."/>
            <person name="Friedl T."/>
            <person name="Seufert S."/>
            <person name="Schumacher M."/>
            <person name="Overmann J."/>
            <person name="Neumann-Schaal M."/>
            <person name="Petersen J."/>
        </authorList>
    </citation>
    <scope>NUCLEOTIDE SEQUENCE [LARGE SCALE GENOMIC DNA]</scope>
    <source>
        <strain evidence="2">PCC 7102</strain>
    </source>
</reference>
<evidence type="ECO:0000313" key="2">
    <source>
        <dbReference type="EMBL" id="RUT06051.1"/>
    </source>
</evidence>
<gene>
    <name evidence="2" type="ORF">DSM106972_032570</name>
</gene>
<accession>A0A433VIW4</accession>
<sequence length="349" mass="40781">MFVPVVDSNQRPLMPTTPSRARRWIKQKKATPFFRKGVFCVRLNVEPSNRNYQPIAIGVDPGSKREGFTVKSKAHTYLNVQTHAVDWVKDHVKTRRNMRSSRRFRNTPCRQNRKNRLRNKPRLTPSTKARWQWKLRICKWLTSMFRVTVFVVEDVKAKTWKGAKKWNKSFSPLEVGKNWFYSQLEQLARLETKTGNETYELRQSLGLKKSKNKLSNKFDAHCVDSWVLAFLYTEGHDKPDNTELIEVIPLEFHRRQLHRLQHQEGHIRPRYGGTISAGFKRGSIVKHKKYGFCYVGGWLESPTKKDPQRKTISLNSFATGKRLTQNALPSDCKFKAYSSWRIVTADKSA</sequence>
<keyword evidence="3" id="KW-1185">Reference proteome</keyword>
<feature type="domain" description="RRXRR" evidence="1">
    <location>
        <begin position="3"/>
        <end position="158"/>
    </location>
</feature>
<dbReference type="InterPro" id="IPR025938">
    <property type="entry name" value="RRXRR_dom"/>
</dbReference>
<protein>
    <recommendedName>
        <fullName evidence="1">RRXRR domain-containing protein</fullName>
    </recommendedName>
</protein>
<dbReference type="Pfam" id="PF14239">
    <property type="entry name" value="RRXRR"/>
    <property type="match status" value="1"/>
</dbReference>